<dbReference type="SUPFAM" id="SSF101898">
    <property type="entry name" value="NHL repeat"/>
    <property type="match status" value="1"/>
</dbReference>
<evidence type="ECO:0000256" key="6">
    <source>
        <dbReference type="PROSITE-ProRule" id="PRU00504"/>
    </source>
</evidence>
<dbReference type="PANTHER" id="PTHR25462">
    <property type="entry name" value="BONUS, ISOFORM C-RELATED"/>
    <property type="match status" value="1"/>
</dbReference>
<dbReference type="InterPro" id="IPR027370">
    <property type="entry name" value="Znf-RING_euk"/>
</dbReference>
<evidence type="ECO:0000313" key="8">
    <source>
        <dbReference type="Proteomes" id="UP000085678"/>
    </source>
</evidence>
<keyword evidence="4" id="KW-0862">Zinc</keyword>
<keyword evidence="8" id="KW-1185">Reference proteome</keyword>
<dbReference type="OrthoDB" id="111250at2759"/>
<feature type="domain" description="RING-type" evidence="7">
    <location>
        <begin position="19"/>
        <end position="62"/>
    </location>
</feature>
<dbReference type="PROSITE" id="PS50089">
    <property type="entry name" value="ZF_RING_2"/>
    <property type="match status" value="1"/>
</dbReference>
<keyword evidence="1" id="KW-0479">Metal-binding</keyword>
<evidence type="ECO:0000256" key="2">
    <source>
        <dbReference type="ARBA" id="ARBA00022737"/>
    </source>
</evidence>
<name>A0A1S3ITV4_LINAN</name>
<dbReference type="RefSeq" id="XP_013401366.1">
    <property type="nucleotide sequence ID" value="XM_013545912.1"/>
</dbReference>
<dbReference type="AlphaFoldDB" id="A0A1S3ITV4"/>
<evidence type="ECO:0000313" key="9">
    <source>
        <dbReference type="RefSeq" id="XP_013401366.1"/>
    </source>
</evidence>
<dbReference type="GO" id="GO:0061630">
    <property type="term" value="F:ubiquitin protein ligase activity"/>
    <property type="evidence" value="ECO:0007669"/>
    <property type="project" value="TreeGrafter"/>
</dbReference>
<keyword evidence="2" id="KW-0677">Repeat</keyword>
<dbReference type="Pfam" id="PF13445">
    <property type="entry name" value="zf-RING_UBOX"/>
    <property type="match status" value="1"/>
</dbReference>
<accession>A0A1S3ITV4</accession>
<dbReference type="GeneID" id="106167188"/>
<dbReference type="InterPro" id="IPR047153">
    <property type="entry name" value="TRIM45/56/19-like"/>
</dbReference>
<evidence type="ECO:0000256" key="4">
    <source>
        <dbReference type="ARBA" id="ARBA00022833"/>
    </source>
</evidence>
<proteinExistence type="predicted"/>
<dbReference type="Proteomes" id="UP000085678">
    <property type="component" value="Unplaced"/>
</dbReference>
<dbReference type="PROSITE" id="PS00518">
    <property type="entry name" value="ZF_RING_1"/>
    <property type="match status" value="1"/>
</dbReference>
<dbReference type="InterPro" id="IPR017907">
    <property type="entry name" value="Znf_RING_CS"/>
</dbReference>
<dbReference type="Gene3D" id="2.120.10.30">
    <property type="entry name" value="TolB, C-terminal domain"/>
    <property type="match status" value="1"/>
</dbReference>
<dbReference type="InterPro" id="IPR001841">
    <property type="entry name" value="Znf_RING"/>
</dbReference>
<dbReference type="SUPFAM" id="SSF57850">
    <property type="entry name" value="RING/U-box"/>
    <property type="match status" value="1"/>
</dbReference>
<dbReference type="GO" id="GO:0008270">
    <property type="term" value="F:zinc ion binding"/>
    <property type="evidence" value="ECO:0007669"/>
    <property type="project" value="UniProtKB-KW"/>
</dbReference>
<dbReference type="InterPro" id="IPR001258">
    <property type="entry name" value="NHL_repeat"/>
</dbReference>
<sequence>MAVASKEMYSVFSENFLTCHICLGEYKDPRVLPCNHTFCLECIADHAAKNGDQNKFFCPVCRQEAPVPPDVVKAQRVIIQAKLRCLPNGKLSRFEKVEKAIVRTEERLTENQTKILRLVDSQKLAMTKQIIKNSKTIERELTDYYQQVEKYVREQTDAYLVDVKQHLETCRTKVQSDYTKMKRCLDEKSNTISEEVKGLTSTQVKTLEAEKDRLEMNKISIQTINDFAQQLTNTGSDIEVMTHSKILQTRIQELQNVEPVFDTEITDITFTPGQTNMDVVLQLPKIPEPRLLTIKPGSITAKTSRKMPMDACFGSLNQERAYYTVPKEFQKAKFLGCLKRGTCFNVKGWPWDIQCIDYGCYLVVHGITVSIFFSTGQCNREISIEGKARIAIPMCSNGALRCAYHHGINAIIVSDRLAHSVYAVTPQGDVMFQYGVRYQIESGGEELNDPRGICVDMFGHIFIADCRNDRVVVLGSDGRFLRRILTWIDDIRYPLSVDANSNGELVVGTASGKLSTYRFIAQHSDGMT</sequence>
<gene>
    <name evidence="9" type="primary">LOC106167188</name>
</gene>
<evidence type="ECO:0000256" key="5">
    <source>
        <dbReference type="PROSITE-ProRule" id="PRU00175"/>
    </source>
</evidence>
<evidence type="ECO:0000256" key="3">
    <source>
        <dbReference type="ARBA" id="ARBA00022771"/>
    </source>
</evidence>
<organism evidence="8 9">
    <name type="scientific">Lingula anatina</name>
    <name type="common">Brachiopod</name>
    <name type="synonym">Lingula unguis</name>
    <dbReference type="NCBI Taxonomy" id="7574"/>
    <lineage>
        <taxon>Eukaryota</taxon>
        <taxon>Metazoa</taxon>
        <taxon>Spiralia</taxon>
        <taxon>Lophotrochozoa</taxon>
        <taxon>Brachiopoda</taxon>
        <taxon>Linguliformea</taxon>
        <taxon>Lingulata</taxon>
        <taxon>Lingulida</taxon>
        <taxon>Linguloidea</taxon>
        <taxon>Lingulidae</taxon>
        <taxon>Lingula</taxon>
    </lineage>
</organism>
<reference evidence="9" key="1">
    <citation type="submission" date="2025-08" db="UniProtKB">
        <authorList>
            <consortium name="RefSeq"/>
        </authorList>
    </citation>
    <scope>IDENTIFICATION</scope>
    <source>
        <tissue evidence="9">Gonads</tissue>
    </source>
</reference>
<dbReference type="InterPro" id="IPR013083">
    <property type="entry name" value="Znf_RING/FYVE/PHD"/>
</dbReference>
<dbReference type="PROSITE" id="PS51125">
    <property type="entry name" value="NHL"/>
    <property type="match status" value="1"/>
</dbReference>
<dbReference type="InParanoid" id="A0A1S3ITV4"/>
<evidence type="ECO:0000259" key="7">
    <source>
        <dbReference type="PROSITE" id="PS50089"/>
    </source>
</evidence>
<dbReference type="PANTHER" id="PTHR25462:SF229">
    <property type="entry name" value="TRANSCRIPTION INTERMEDIARY FACTOR 1-BETA"/>
    <property type="match status" value="1"/>
</dbReference>
<dbReference type="KEGG" id="lak:106167188"/>
<feature type="repeat" description="NHL" evidence="6">
    <location>
        <begin position="439"/>
        <end position="477"/>
    </location>
</feature>
<dbReference type="GO" id="GO:0006513">
    <property type="term" value="P:protein monoubiquitination"/>
    <property type="evidence" value="ECO:0007669"/>
    <property type="project" value="TreeGrafter"/>
</dbReference>
<dbReference type="InterPro" id="IPR011042">
    <property type="entry name" value="6-blade_b-propeller_TolB-like"/>
</dbReference>
<protein>
    <submittedName>
        <fullName evidence="9">RING finger protein nhl-1-like</fullName>
    </submittedName>
</protein>
<evidence type="ECO:0000256" key="1">
    <source>
        <dbReference type="ARBA" id="ARBA00022723"/>
    </source>
</evidence>
<dbReference type="SMART" id="SM00184">
    <property type="entry name" value="RING"/>
    <property type="match status" value="1"/>
</dbReference>
<dbReference type="Gene3D" id="3.30.40.10">
    <property type="entry name" value="Zinc/RING finger domain, C3HC4 (zinc finger)"/>
    <property type="match status" value="1"/>
</dbReference>
<keyword evidence="3 5" id="KW-0863">Zinc-finger</keyword>